<dbReference type="PANTHER" id="PTHR35871:SF1">
    <property type="entry name" value="CXC1-LIKE CYSTEINE CLUSTER ASSOCIATED WITH KDZ TRANSPOSASES DOMAIN-CONTAINING PROTEIN"/>
    <property type="match status" value="1"/>
</dbReference>
<proteinExistence type="predicted"/>
<sequence>MTAKRRGRKPKVQRNISGLRNQKPQVINPAENLGSFTPAIEESLLGDCVEQEDEDPDIEWDPMVCLDSMRPEWEKEEEEEENLTSGKLSNGTTDLAWFKEGWDSEESSEHGEGRQVKLLNLSISNDDDPRDEDWVPPDLRRKYIKNLKRRRDRPKTYQTGPDISRKAPRTQLRYREANKRQRRLDDKELNWGLEIRRRGHYTSDSDDDLTLLPPPPPAIDRIQIRQESPTPPPLEFEIQIRSESVTPSPLQFEGDNSPQLDPWEEEIHDNLNTQLKEKADIRSWHELRDQIKKDLKKNHYTLSQINQLLIIRNFATLRLKGYGRMEASMTIAEQWHEGTGSQVHFSRRVRALARHYQIYEQLPEEKRGNSRNAYSLLKDESVRNATRGWLTEQEVGSITPQKFVHALNEKILPELGIKPEKALSERTARRWLIKLGWTRTLYKKGIYLDGHERPDVIEYCEEIFLPHLLGYERRMAKYEGPELNRIEPDLEPGEREIIPVWQDETCCQQNDFVSSMWLRTGEHQLRKKGRGRLIHISDFIEPTNGRLVAKNSAGQTVQEARKIIFPGSNGDPYWDGPQLLKQVETQAIPTFEAAHPGCQGLFIFDCSSAHGAMPEDAIKPFEMNKSNGGKQRFQRSTVIPQSNPDPRFRGQVQNMIVDATGEQKGLVDTLKERGFNVTGMKTKCSPVCPYENTGCCMARLLSKQDDIANQMSSLESLIVGAGHLCLFLPKFHCELNPIEMYWGWVKYRYRQVPKPRFDDAKKAAIKALDECPSDVIRKFINRSWRFVSAYRIGLKGKAAAWAVRKYKGHRAISRAALLHIEALAPTN</sequence>
<dbReference type="HOGENOM" id="CLU_005726_6_2_1"/>
<feature type="compositionally biased region" description="Basic residues" evidence="1">
    <location>
        <begin position="1"/>
        <end position="12"/>
    </location>
</feature>
<feature type="region of interest" description="Disordered" evidence="1">
    <location>
        <begin position="72"/>
        <end position="91"/>
    </location>
</feature>
<evidence type="ECO:0000256" key="1">
    <source>
        <dbReference type="SAM" id="MobiDB-lite"/>
    </source>
</evidence>
<dbReference type="AlphaFoldDB" id="A0A0C2VZB9"/>
<keyword evidence="4" id="KW-1185">Reference proteome</keyword>
<dbReference type="GO" id="GO:0003676">
    <property type="term" value="F:nucleic acid binding"/>
    <property type="evidence" value="ECO:0007669"/>
    <property type="project" value="InterPro"/>
</dbReference>
<dbReference type="STRING" id="946122.A0A0C2VZB9"/>
<reference evidence="2 4" key="1">
    <citation type="submission" date="2014-04" db="EMBL/GenBank/DDBJ databases">
        <title>Evolutionary Origins and Diversification of the Mycorrhizal Mutualists.</title>
        <authorList>
            <consortium name="DOE Joint Genome Institute"/>
            <consortium name="Mycorrhizal Genomics Consortium"/>
            <person name="Kohler A."/>
            <person name="Kuo A."/>
            <person name="Nagy L.G."/>
            <person name="Floudas D."/>
            <person name="Copeland A."/>
            <person name="Barry K.W."/>
            <person name="Cichocki N."/>
            <person name="Veneault-Fourrey C."/>
            <person name="LaButti K."/>
            <person name="Lindquist E.A."/>
            <person name="Lipzen A."/>
            <person name="Lundell T."/>
            <person name="Morin E."/>
            <person name="Murat C."/>
            <person name="Riley R."/>
            <person name="Ohm R."/>
            <person name="Sun H."/>
            <person name="Tunlid A."/>
            <person name="Henrissat B."/>
            <person name="Grigoriev I.V."/>
            <person name="Hibbett D.S."/>
            <person name="Martin F."/>
        </authorList>
    </citation>
    <scope>NUCLEOTIDE SEQUENCE [LARGE SCALE GENOMIC DNA]</scope>
    <source>
        <strain evidence="2 4">Koide BX008</strain>
    </source>
</reference>
<dbReference type="OrthoDB" id="6511194at2759"/>
<name>A0A0C2VZB9_AMAMK</name>
<accession>A0A0C2VZB9</accession>
<organism evidence="2 4">
    <name type="scientific">Amanita muscaria (strain Koide BX008)</name>
    <dbReference type="NCBI Taxonomy" id="946122"/>
    <lineage>
        <taxon>Eukaryota</taxon>
        <taxon>Fungi</taxon>
        <taxon>Dikarya</taxon>
        <taxon>Basidiomycota</taxon>
        <taxon>Agaricomycotina</taxon>
        <taxon>Agaricomycetes</taxon>
        <taxon>Agaricomycetidae</taxon>
        <taxon>Agaricales</taxon>
        <taxon>Pluteineae</taxon>
        <taxon>Amanitaceae</taxon>
        <taxon>Amanita</taxon>
    </lineage>
</organism>
<dbReference type="Gene3D" id="3.30.420.10">
    <property type="entry name" value="Ribonuclease H-like superfamily/Ribonuclease H"/>
    <property type="match status" value="1"/>
</dbReference>
<dbReference type="EMBL" id="KN818889">
    <property type="protein sequence ID" value="KIL54192.1"/>
    <property type="molecule type" value="Genomic_DNA"/>
</dbReference>
<evidence type="ECO:0000313" key="2">
    <source>
        <dbReference type="EMBL" id="KIL54192.1"/>
    </source>
</evidence>
<dbReference type="PANTHER" id="PTHR35871">
    <property type="entry name" value="EXPRESSED PROTEIN"/>
    <property type="match status" value="1"/>
</dbReference>
<evidence type="ECO:0000313" key="4">
    <source>
        <dbReference type="Proteomes" id="UP000054549"/>
    </source>
</evidence>
<feature type="region of interest" description="Disordered" evidence="1">
    <location>
        <begin position="145"/>
        <end position="169"/>
    </location>
</feature>
<feature type="compositionally biased region" description="Polar residues" evidence="1">
    <location>
        <begin position="14"/>
        <end position="25"/>
    </location>
</feature>
<feature type="region of interest" description="Disordered" evidence="1">
    <location>
        <begin position="1"/>
        <end position="31"/>
    </location>
</feature>
<dbReference type="EMBL" id="KN818664">
    <property type="protein sequence ID" value="KIL54674.1"/>
    <property type="molecule type" value="Genomic_DNA"/>
</dbReference>
<evidence type="ECO:0000313" key="3">
    <source>
        <dbReference type="EMBL" id="KIL54674.1"/>
    </source>
</evidence>
<gene>
    <name evidence="3" type="ORF">M378DRAFT_188729</name>
    <name evidence="2" type="ORF">M378DRAFT_188772</name>
</gene>
<dbReference type="InterPro" id="IPR036397">
    <property type="entry name" value="RNaseH_sf"/>
</dbReference>
<protein>
    <submittedName>
        <fullName evidence="2">Uncharacterized protein</fullName>
    </submittedName>
</protein>
<dbReference type="Proteomes" id="UP000054549">
    <property type="component" value="Unassembled WGS sequence"/>
</dbReference>